<dbReference type="AlphaFoldDB" id="B8JDA1"/>
<accession>B8JDA1</accession>
<sequence length="117" mass="11831">MTACLAAPCPRPASCDPGGHLRRAIALMRTGAAALEARRSAEAVRALGAAVDHLVSVRLALEPEHAPEGQGTLAAACVRAARRLTDAALLGDAALAREAERAVAPLLGPGARPGTAR</sequence>
<reference evidence="1" key="1">
    <citation type="submission" date="2009-01" db="EMBL/GenBank/DDBJ databases">
        <title>Complete sequence of Anaeromyxobacter dehalogenans 2CP-1.</title>
        <authorList>
            <consortium name="US DOE Joint Genome Institute"/>
            <person name="Lucas S."/>
            <person name="Copeland A."/>
            <person name="Lapidus A."/>
            <person name="Glavina del Rio T."/>
            <person name="Dalin E."/>
            <person name="Tice H."/>
            <person name="Bruce D."/>
            <person name="Goodwin L."/>
            <person name="Pitluck S."/>
            <person name="Saunders E."/>
            <person name="Brettin T."/>
            <person name="Detter J.C."/>
            <person name="Han C."/>
            <person name="Larimer F."/>
            <person name="Land M."/>
            <person name="Hauser L."/>
            <person name="Kyrpides N."/>
            <person name="Ovchinnikova G."/>
            <person name="Beliaev A.S."/>
            <person name="Richardson P."/>
        </authorList>
    </citation>
    <scope>NUCLEOTIDE SEQUENCE</scope>
    <source>
        <strain evidence="1">2CP-1</strain>
    </source>
</reference>
<organism evidence="1 2">
    <name type="scientific">Anaeromyxobacter dehalogenans (strain ATCC BAA-258 / DSM 21875 / 2CP-1)</name>
    <dbReference type="NCBI Taxonomy" id="455488"/>
    <lineage>
        <taxon>Bacteria</taxon>
        <taxon>Pseudomonadati</taxon>
        <taxon>Myxococcota</taxon>
        <taxon>Myxococcia</taxon>
        <taxon>Myxococcales</taxon>
        <taxon>Cystobacterineae</taxon>
        <taxon>Anaeromyxobacteraceae</taxon>
        <taxon>Anaeromyxobacter</taxon>
    </lineage>
</organism>
<dbReference type="Proteomes" id="UP000007089">
    <property type="component" value="Chromosome"/>
</dbReference>
<dbReference type="HOGENOM" id="CLU_2079838_0_0_7"/>
<dbReference type="RefSeq" id="WP_012633735.1">
    <property type="nucleotide sequence ID" value="NC_011891.1"/>
</dbReference>
<proteinExistence type="predicted"/>
<keyword evidence="2" id="KW-1185">Reference proteome</keyword>
<dbReference type="EMBL" id="CP001359">
    <property type="protein sequence ID" value="ACL65950.1"/>
    <property type="molecule type" value="Genomic_DNA"/>
</dbReference>
<protein>
    <submittedName>
        <fullName evidence="1">Uncharacterized protein</fullName>
    </submittedName>
</protein>
<gene>
    <name evidence="1" type="ordered locus">A2cp1_2613</name>
</gene>
<evidence type="ECO:0000313" key="2">
    <source>
        <dbReference type="Proteomes" id="UP000007089"/>
    </source>
</evidence>
<dbReference type="KEGG" id="acp:A2cp1_2613"/>
<name>B8JDA1_ANAD2</name>
<evidence type="ECO:0000313" key="1">
    <source>
        <dbReference type="EMBL" id="ACL65950.1"/>
    </source>
</evidence>